<organism evidence="2 3">
    <name type="scientific">Tagetes erecta</name>
    <name type="common">African marigold</name>
    <dbReference type="NCBI Taxonomy" id="13708"/>
    <lineage>
        <taxon>Eukaryota</taxon>
        <taxon>Viridiplantae</taxon>
        <taxon>Streptophyta</taxon>
        <taxon>Embryophyta</taxon>
        <taxon>Tracheophyta</taxon>
        <taxon>Spermatophyta</taxon>
        <taxon>Magnoliopsida</taxon>
        <taxon>eudicotyledons</taxon>
        <taxon>Gunneridae</taxon>
        <taxon>Pentapetalae</taxon>
        <taxon>asterids</taxon>
        <taxon>campanulids</taxon>
        <taxon>Asterales</taxon>
        <taxon>Asteraceae</taxon>
        <taxon>Asteroideae</taxon>
        <taxon>Heliantheae alliance</taxon>
        <taxon>Tageteae</taxon>
        <taxon>Tagetes</taxon>
    </lineage>
</organism>
<feature type="domain" description="Terpene synthase N-terminal" evidence="1">
    <location>
        <begin position="65"/>
        <end position="165"/>
    </location>
</feature>
<dbReference type="InterPro" id="IPR001906">
    <property type="entry name" value="Terpene_synth_N"/>
</dbReference>
<sequence>MPMLQLSKFGASVWSGDVYPRGIAFSSRRHLTSTPPCCLPSPSPLSVSSKEEVIRPFRSISPSFWGDQFLSYDHKAELDKLEDITQDLKEKVKKDIAMALENPKEHTNLLKLIDTIQRIGISYYFEEDISNALHHIYEAYGDNWNGGSPSLWFRLLRQQGLYASCGKYL</sequence>
<dbReference type="Pfam" id="PF01397">
    <property type="entry name" value="Terpene_synth"/>
    <property type="match status" value="1"/>
</dbReference>
<dbReference type="PANTHER" id="PTHR31225:SF250">
    <property type="entry name" value="(-)-BETA-CARYOPHYLLENE SYNTHASE"/>
    <property type="match status" value="1"/>
</dbReference>
<dbReference type="EMBL" id="JAUHHV010000009">
    <property type="protein sequence ID" value="KAK1412889.1"/>
    <property type="molecule type" value="Genomic_DNA"/>
</dbReference>
<dbReference type="InterPro" id="IPR008930">
    <property type="entry name" value="Terpenoid_cyclase/PrenylTrfase"/>
</dbReference>
<dbReference type="PANTHER" id="PTHR31225">
    <property type="entry name" value="OS04G0344100 PROTEIN-RELATED"/>
    <property type="match status" value="1"/>
</dbReference>
<name>A0AAD8JZN6_TARER</name>
<dbReference type="Gene3D" id="1.50.10.130">
    <property type="entry name" value="Terpene synthase, N-terminal domain"/>
    <property type="match status" value="1"/>
</dbReference>
<proteinExistence type="predicted"/>
<dbReference type="Proteomes" id="UP001229421">
    <property type="component" value="Unassembled WGS sequence"/>
</dbReference>
<dbReference type="InterPro" id="IPR050148">
    <property type="entry name" value="Terpene_synthase-like"/>
</dbReference>
<comment type="caution">
    <text evidence="2">The sequence shown here is derived from an EMBL/GenBank/DDBJ whole genome shotgun (WGS) entry which is preliminary data.</text>
</comment>
<dbReference type="GO" id="GO:0016114">
    <property type="term" value="P:terpenoid biosynthetic process"/>
    <property type="evidence" value="ECO:0007669"/>
    <property type="project" value="InterPro"/>
</dbReference>
<dbReference type="InterPro" id="IPR036965">
    <property type="entry name" value="Terpene_synth_N_sf"/>
</dbReference>
<evidence type="ECO:0000313" key="3">
    <source>
        <dbReference type="Proteomes" id="UP001229421"/>
    </source>
</evidence>
<dbReference type="AlphaFoldDB" id="A0AAD8JZN6"/>
<dbReference type="GO" id="GO:0010333">
    <property type="term" value="F:terpene synthase activity"/>
    <property type="evidence" value="ECO:0007669"/>
    <property type="project" value="InterPro"/>
</dbReference>
<accession>A0AAD8JZN6</accession>
<dbReference type="SUPFAM" id="SSF48239">
    <property type="entry name" value="Terpenoid cyclases/Protein prenyltransferases"/>
    <property type="match status" value="1"/>
</dbReference>
<gene>
    <name evidence="2" type="ORF">QVD17_34477</name>
</gene>
<protein>
    <recommendedName>
        <fullName evidence="1">Terpene synthase N-terminal domain-containing protein</fullName>
    </recommendedName>
</protein>
<evidence type="ECO:0000313" key="2">
    <source>
        <dbReference type="EMBL" id="KAK1412889.1"/>
    </source>
</evidence>
<evidence type="ECO:0000259" key="1">
    <source>
        <dbReference type="Pfam" id="PF01397"/>
    </source>
</evidence>
<reference evidence="2" key="1">
    <citation type="journal article" date="2023" name="bioRxiv">
        <title>Improved chromosome-level genome assembly for marigold (Tagetes erecta).</title>
        <authorList>
            <person name="Jiang F."/>
            <person name="Yuan L."/>
            <person name="Wang S."/>
            <person name="Wang H."/>
            <person name="Xu D."/>
            <person name="Wang A."/>
            <person name="Fan W."/>
        </authorList>
    </citation>
    <scope>NUCLEOTIDE SEQUENCE</scope>
    <source>
        <strain evidence="2">WSJ</strain>
        <tissue evidence="2">Leaf</tissue>
    </source>
</reference>
<keyword evidence="3" id="KW-1185">Reference proteome</keyword>